<dbReference type="OrthoDB" id="1340645at2"/>
<evidence type="ECO:0008006" key="3">
    <source>
        <dbReference type="Google" id="ProtNLM"/>
    </source>
</evidence>
<dbReference type="Proteomes" id="UP000431264">
    <property type="component" value="Unassembled WGS sequence"/>
</dbReference>
<evidence type="ECO:0000313" key="2">
    <source>
        <dbReference type="Proteomes" id="UP000431264"/>
    </source>
</evidence>
<dbReference type="AlphaFoldDB" id="A0A6I4IW01"/>
<dbReference type="PROSITE" id="PS51257">
    <property type="entry name" value="PROKAR_LIPOPROTEIN"/>
    <property type="match status" value="1"/>
</dbReference>
<name>A0A6I4IW01_9FLAO</name>
<evidence type="ECO:0000313" key="1">
    <source>
        <dbReference type="EMBL" id="MVO11137.1"/>
    </source>
</evidence>
<dbReference type="RefSeq" id="WP_140999564.1">
    <property type="nucleotide sequence ID" value="NZ_VDCZ01000033.1"/>
</dbReference>
<keyword evidence="2" id="KW-1185">Reference proteome</keyword>
<protein>
    <recommendedName>
        <fullName evidence="3">Lipoprotein</fullName>
    </recommendedName>
</protein>
<organism evidence="1 2">
    <name type="scientific">Flavobacterium profundi</name>
    <dbReference type="NCBI Taxonomy" id="1774945"/>
    <lineage>
        <taxon>Bacteria</taxon>
        <taxon>Pseudomonadati</taxon>
        <taxon>Bacteroidota</taxon>
        <taxon>Flavobacteriia</taxon>
        <taxon>Flavobacteriales</taxon>
        <taxon>Flavobacteriaceae</taxon>
        <taxon>Flavobacterium</taxon>
    </lineage>
</organism>
<accession>A0A6I4IW01</accession>
<reference evidence="2" key="1">
    <citation type="submission" date="2019-05" db="EMBL/GenBank/DDBJ databases">
        <title>Flavobacterium profundi sp. nov., isolated from a deep-sea seamount.</title>
        <authorList>
            <person name="Zhang D.-C."/>
        </authorList>
    </citation>
    <scope>NUCLEOTIDE SEQUENCE [LARGE SCALE GENOMIC DNA]</scope>
    <source>
        <strain evidence="2">TP390</strain>
    </source>
</reference>
<dbReference type="EMBL" id="WQLW01000033">
    <property type="protein sequence ID" value="MVO11137.1"/>
    <property type="molecule type" value="Genomic_DNA"/>
</dbReference>
<sequence>MKILGLTISFLLLFTSCKETKKETFDLNSFPKEWVRLTDKEGKLVVYNSCDAGNLLLTISNNRDHFELLLHGQQEDYDFEILETTLLNDTIFLKAKWKGSNEKQDFKFFWANKVKGLGRFITTYSSGFTADNLFVTGDKQTKFEKFNQPCRECWGEECDEIEKDIEKKDKPIEAIKEVFEDYVQNQESTDSQDNKDLMINSLKLLDKVTEPNELEILINVWMYYDPTDFPSRDLVINVLQKNRSESIQAIKIRINNKKEWETDDTAPYSELNYLLKQLESKNAL</sequence>
<comment type="caution">
    <text evidence="1">The sequence shown here is derived from an EMBL/GenBank/DDBJ whole genome shotgun (WGS) entry which is preliminary data.</text>
</comment>
<gene>
    <name evidence="1" type="ORF">GOQ30_18375</name>
</gene>
<proteinExistence type="predicted"/>